<evidence type="ECO:0000313" key="4">
    <source>
        <dbReference type="Proteomes" id="UP000188235"/>
    </source>
</evidence>
<keyword evidence="1" id="KW-0472">Membrane</keyword>
<dbReference type="InterPro" id="IPR025889">
    <property type="entry name" value="GSP17M-like_dom"/>
</dbReference>
<gene>
    <name evidence="3" type="ORF">BW733_12850</name>
</gene>
<evidence type="ECO:0000256" key="1">
    <source>
        <dbReference type="SAM" id="Phobius"/>
    </source>
</evidence>
<feature type="transmembrane region" description="Helical" evidence="1">
    <location>
        <begin position="86"/>
        <end position="109"/>
    </location>
</feature>
<keyword evidence="4" id="KW-1185">Reference proteome</keyword>
<feature type="transmembrane region" description="Helical" evidence="1">
    <location>
        <begin position="57"/>
        <end position="80"/>
    </location>
</feature>
<proteinExistence type="predicted"/>
<dbReference type="Proteomes" id="UP000188235">
    <property type="component" value="Chromosome"/>
</dbReference>
<dbReference type="AlphaFoldDB" id="A0A1Q2D2M2"/>
<accession>A0A1Q2D2M2</accession>
<dbReference type="RefSeq" id="WP_077352985.1">
    <property type="nucleotide sequence ID" value="NZ_CP019607.1"/>
</dbReference>
<dbReference type="EMBL" id="CP019607">
    <property type="protein sequence ID" value="AQP52618.1"/>
    <property type="molecule type" value="Genomic_DNA"/>
</dbReference>
<feature type="domain" description="General stress protein 17M-like" evidence="2">
    <location>
        <begin position="8"/>
        <end position="77"/>
    </location>
</feature>
<keyword evidence="1" id="KW-1133">Transmembrane helix</keyword>
<dbReference type="OrthoDB" id="3381462at2"/>
<dbReference type="KEGG" id="tfa:BW733_12850"/>
<evidence type="ECO:0000259" key="2">
    <source>
        <dbReference type="Pfam" id="PF11181"/>
    </source>
</evidence>
<dbReference type="STRING" id="399497.BW733_12850"/>
<evidence type="ECO:0000313" key="3">
    <source>
        <dbReference type="EMBL" id="AQP52618.1"/>
    </source>
</evidence>
<dbReference type="Pfam" id="PF11181">
    <property type="entry name" value="YflT"/>
    <property type="match status" value="1"/>
</dbReference>
<reference evidence="3 4" key="1">
    <citation type="journal article" date="2008" name="Int. J. Syst. Evol. Microbiol.">
        <title>Tessaracoccus flavescens sp. nov., isolated from marine sediment.</title>
        <authorList>
            <person name="Lee D.W."/>
            <person name="Lee S.D."/>
        </authorList>
    </citation>
    <scope>NUCLEOTIDE SEQUENCE [LARGE SCALE GENOMIC DNA]</scope>
    <source>
        <strain evidence="3 4">SST-39T</strain>
    </source>
</reference>
<name>A0A1Q2D2M2_9ACTN</name>
<sequence>MRLEYPQHVAEFSSYEDAQAAVDYLADQKFAVENLMIVGTNLKLLERVTGRRTWGTVLGGGALSGISFGLFVGLMLYFFIGPNLIMLLAGLALGVVFGLISAGLAYAVSGGKRDFNSTRMTVATSYEILAEHKVVGQARDLLAQRPGARAAMFE</sequence>
<organism evidence="3 4">
    <name type="scientific">Tessaracoccus flavescens</name>
    <dbReference type="NCBI Taxonomy" id="399497"/>
    <lineage>
        <taxon>Bacteria</taxon>
        <taxon>Bacillati</taxon>
        <taxon>Actinomycetota</taxon>
        <taxon>Actinomycetes</taxon>
        <taxon>Propionibacteriales</taxon>
        <taxon>Propionibacteriaceae</taxon>
        <taxon>Tessaracoccus</taxon>
    </lineage>
</organism>
<protein>
    <recommendedName>
        <fullName evidence="2">General stress protein 17M-like domain-containing protein</fullName>
    </recommendedName>
</protein>
<keyword evidence="1" id="KW-0812">Transmembrane</keyword>